<dbReference type="RefSeq" id="WP_216476931.1">
    <property type="nucleotide sequence ID" value="NZ_JAHLQJ010000001.1"/>
</dbReference>
<gene>
    <name evidence="1" type="ORF">KQJ23_01645</name>
</gene>
<comment type="caution">
    <text evidence="1">The sequence shown here is derived from an EMBL/GenBank/DDBJ whole genome shotgun (WGS) entry which is preliminary data.</text>
</comment>
<proteinExistence type="predicted"/>
<keyword evidence="2" id="KW-1185">Reference proteome</keyword>
<dbReference type="EMBL" id="JAHLQJ010000001">
    <property type="protein sequence ID" value="MBU5670526.1"/>
    <property type="molecule type" value="Genomic_DNA"/>
</dbReference>
<sequence>MMTTKERTIYLLLSDTGTVLTRLIKCYTGQPYNHASVAFDAEMTEVYSFGRKIAYNPFIGGFVREDLHSELFKEAACAVYALSVTPDQYQRMYRYVQRIAAQQERYRYNFIGLFGVMLNTPTKREHAFFCSQFVASVFIEGKVMDHVKDPSLIEPGELPHFADCRLLFEGKIEEYQTKIIHLSNINTLLNSGCSII</sequence>
<dbReference type="Proteomes" id="UP000743001">
    <property type="component" value="Unassembled WGS sequence"/>
</dbReference>
<evidence type="ECO:0000313" key="2">
    <source>
        <dbReference type="Proteomes" id="UP000743001"/>
    </source>
</evidence>
<evidence type="ECO:0000313" key="1">
    <source>
        <dbReference type="EMBL" id="MBU5670526.1"/>
    </source>
</evidence>
<protein>
    <submittedName>
        <fullName evidence="1">Uncharacterized protein</fullName>
    </submittedName>
</protein>
<name>A0ABS6FKQ7_9BACL</name>
<reference evidence="1 2" key="1">
    <citation type="submission" date="2021-06" db="EMBL/GenBank/DDBJ databases">
        <authorList>
            <person name="Sun Q."/>
            <person name="Li D."/>
        </authorList>
    </citation>
    <scope>NUCLEOTIDE SEQUENCE [LARGE SCALE GENOMIC DNA]</scope>
    <source>
        <strain evidence="1 2">MSJ-6</strain>
    </source>
</reference>
<accession>A0ABS6FKQ7</accession>
<organism evidence="1 2">
    <name type="scientific">Paenibacillus brevis</name>
    <dbReference type="NCBI Taxonomy" id="2841508"/>
    <lineage>
        <taxon>Bacteria</taxon>
        <taxon>Bacillati</taxon>
        <taxon>Bacillota</taxon>
        <taxon>Bacilli</taxon>
        <taxon>Bacillales</taxon>
        <taxon>Paenibacillaceae</taxon>
        <taxon>Paenibacillus</taxon>
    </lineage>
</organism>